<evidence type="ECO:0000256" key="9">
    <source>
        <dbReference type="ARBA" id="ARBA00022692"/>
    </source>
</evidence>
<dbReference type="Pfam" id="PF06750">
    <property type="entry name" value="A24_N_bact"/>
    <property type="match status" value="1"/>
</dbReference>
<accession>A0A1Y2K2D4</accession>
<feature type="domain" description="Prepilin type IV endopeptidase peptidase" evidence="20">
    <location>
        <begin position="106"/>
        <end position="217"/>
    </location>
</feature>
<evidence type="ECO:0000313" key="23">
    <source>
        <dbReference type="Proteomes" id="UP000194003"/>
    </source>
</evidence>
<evidence type="ECO:0000256" key="2">
    <source>
        <dbReference type="ARBA" id="ARBA00005801"/>
    </source>
</evidence>
<evidence type="ECO:0000256" key="19">
    <source>
        <dbReference type="SAM" id="Phobius"/>
    </source>
</evidence>
<dbReference type="InterPro" id="IPR014032">
    <property type="entry name" value="Peptidase_A24A_bac"/>
</dbReference>
<keyword evidence="13 18" id="KW-0511">Multifunctional enzyme</keyword>
<comment type="subcellular location">
    <subcellularLocation>
        <location evidence="1">Cell inner membrane</location>
        <topology evidence="1">Multi-pass membrane protein</topology>
    </subcellularLocation>
    <subcellularLocation>
        <location evidence="18">Cell membrane</location>
        <topology evidence="18">Multi-pass membrane protein</topology>
    </subcellularLocation>
</comment>
<dbReference type="EC" id="2.1.1.-" evidence="18"/>
<evidence type="ECO:0000256" key="12">
    <source>
        <dbReference type="ARBA" id="ARBA00023136"/>
    </source>
</evidence>
<evidence type="ECO:0000256" key="11">
    <source>
        <dbReference type="ARBA" id="ARBA00022989"/>
    </source>
</evidence>
<evidence type="ECO:0000259" key="20">
    <source>
        <dbReference type="Pfam" id="PF01478"/>
    </source>
</evidence>
<gene>
    <name evidence="22" type="ORF">MAIT1_05488</name>
</gene>
<feature type="domain" description="Prepilin peptidase A24 N-terminal" evidence="21">
    <location>
        <begin position="11"/>
        <end position="94"/>
    </location>
</feature>
<dbReference type="STRING" id="1434232.MAIT1_05488"/>
<reference evidence="22 23" key="1">
    <citation type="journal article" date="2016" name="BMC Genomics">
        <title>Combined genomic and structural analyses of a cultured magnetotactic bacterium reveals its niche adaptation to a dynamic environment.</title>
        <authorList>
            <person name="Araujo A.C."/>
            <person name="Morillo V."/>
            <person name="Cypriano J."/>
            <person name="Teixeira L.C."/>
            <person name="Leao P."/>
            <person name="Lyra S."/>
            <person name="Almeida L.G."/>
            <person name="Bazylinski D.A."/>
            <person name="Vasconcellos A.T."/>
            <person name="Abreu F."/>
            <person name="Lins U."/>
        </authorList>
    </citation>
    <scope>NUCLEOTIDE SEQUENCE [LARGE SCALE GENOMIC DNA]</scope>
    <source>
        <strain evidence="22 23">IT-1</strain>
    </source>
</reference>
<dbReference type="InterPro" id="IPR000045">
    <property type="entry name" value="Prepilin_IV_endopep_pep"/>
</dbReference>
<feature type="transmembrane region" description="Helical" evidence="19">
    <location>
        <begin position="6"/>
        <end position="24"/>
    </location>
</feature>
<keyword evidence="23" id="KW-1185">Reference proteome</keyword>
<comment type="catalytic activity">
    <reaction evidence="14 18">
        <text>Typically cleaves a -Gly-|-Phe- bond to release an N-terminal, basic peptide of 5-8 residues from type IV prepilin, and then N-methylates the new N-terminal amino group, the methyl donor being S-adenosyl-L-methionine.</text>
        <dbReference type="EC" id="3.4.23.43"/>
    </reaction>
</comment>
<dbReference type="FunFam" id="1.20.120.1220:FF:000001">
    <property type="entry name" value="Type 4 prepilin-like proteins leader peptide-processing enzyme"/>
    <property type="match status" value="1"/>
</dbReference>
<sequence>MDPVVALFVFVLGAVIGSFLNVCIHRLPNEESIIFPSSHCPHCKTPIKFQHNVPLLGWLMLKGRCAKCAERISIRYPLVELTGGLCALFSLYHFGLTVEMALVATLGMALITLSMIDFDHYILPDVITLPGIVAGLIISVIPAVGEPFPHWRDAVIGVVAGGGGLWLFAWLFEKITGRVGMGFGDVKLVAMLGAWLGWEGLPFTIFGAALIGSIVGIIWLTATKRGREHPIPFGPYLAVMGWIYLFYGCFGSVGK</sequence>
<evidence type="ECO:0000256" key="14">
    <source>
        <dbReference type="ARBA" id="ARBA00050401"/>
    </source>
</evidence>
<comment type="similarity">
    <text evidence="2 17">Belongs to the peptidase A24 family.</text>
</comment>
<evidence type="ECO:0000313" key="22">
    <source>
        <dbReference type="EMBL" id="OSM00481.1"/>
    </source>
</evidence>
<dbReference type="InterPro" id="IPR050882">
    <property type="entry name" value="Prepilin_peptidase/N-MTase"/>
</dbReference>
<evidence type="ECO:0000256" key="13">
    <source>
        <dbReference type="ARBA" id="ARBA00023268"/>
    </source>
</evidence>
<evidence type="ECO:0000256" key="10">
    <source>
        <dbReference type="ARBA" id="ARBA00022801"/>
    </source>
</evidence>
<keyword evidence="6 18" id="KW-0645">Protease</keyword>
<comment type="caution">
    <text evidence="22">The sequence shown here is derived from an EMBL/GenBank/DDBJ whole genome shotgun (WGS) entry which is preliminary data.</text>
</comment>
<dbReference type="InterPro" id="IPR010627">
    <property type="entry name" value="Prepilin_pept_A24_N"/>
</dbReference>
<feature type="transmembrane region" description="Helical" evidence="19">
    <location>
        <begin position="100"/>
        <end position="119"/>
    </location>
</feature>
<feature type="transmembrane region" description="Helical" evidence="19">
    <location>
        <begin position="151"/>
        <end position="172"/>
    </location>
</feature>
<evidence type="ECO:0000256" key="18">
    <source>
        <dbReference type="RuleBase" id="RU003794"/>
    </source>
</evidence>
<dbReference type="OrthoDB" id="9789291at2"/>
<dbReference type="EMBL" id="LVJN01000021">
    <property type="protein sequence ID" value="OSM00481.1"/>
    <property type="molecule type" value="Genomic_DNA"/>
</dbReference>
<keyword evidence="10 18" id="KW-0378">Hydrolase</keyword>
<keyword evidence="4" id="KW-0997">Cell inner membrane</keyword>
<keyword evidence="5 18" id="KW-0489">Methyltransferase</keyword>
<dbReference type="GO" id="GO:0008168">
    <property type="term" value="F:methyltransferase activity"/>
    <property type="evidence" value="ECO:0007669"/>
    <property type="project" value="UniProtKB-KW"/>
</dbReference>
<dbReference type="PRINTS" id="PR00864">
    <property type="entry name" value="PREPILNPTASE"/>
</dbReference>
<evidence type="ECO:0000256" key="5">
    <source>
        <dbReference type="ARBA" id="ARBA00022603"/>
    </source>
</evidence>
<keyword evidence="12 19" id="KW-0472">Membrane</keyword>
<evidence type="ECO:0000256" key="15">
    <source>
        <dbReference type="ARBA" id="ARBA00067082"/>
    </source>
</evidence>
<dbReference type="AlphaFoldDB" id="A0A1Y2K2D4"/>
<dbReference type="Proteomes" id="UP000194003">
    <property type="component" value="Unassembled WGS sequence"/>
</dbReference>
<protein>
    <recommendedName>
        <fullName evidence="16 18">Prepilin leader peptidase/N-methyltransferase</fullName>
        <ecNumber evidence="18">2.1.1.-</ecNumber>
        <ecNumber evidence="15 18">3.4.23.43</ecNumber>
    </recommendedName>
</protein>
<keyword evidence="8" id="KW-0949">S-adenosyl-L-methionine</keyword>
<feature type="transmembrane region" description="Helical" evidence="19">
    <location>
        <begin position="203"/>
        <end position="221"/>
    </location>
</feature>
<dbReference type="PANTHER" id="PTHR30487:SF0">
    <property type="entry name" value="PREPILIN LEADER PEPTIDASE_N-METHYLTRANSFERASE-RELATED"/>
    <property type="match status" value="1"/>
</dbReference>
<dbReference type="RefSeq" id="WP_085447201.1">
    <property type="nucleotide sequence ID" value="NZ_LVJN01000021.1"/>
</dbReference>
<dbReference type="Pfam" id="PF01478">
    <property type="entry name" value="Peptidase_A24"/>
    <property type="match status" value="1"/>
</dbReference>
<dbReference type="GO" id="GO:0006465">
    <property type="term" value="P:signal peptide processing"/>
    <property type="evidence" value="ECO:0007669"/>
    <property type="project" value="TreeGrafter"/>
</dbReference>
<comment type="function">
    <text evidence="18">Plays an essential role in type IV pili and type II pseudopili formation by proteolytically removing the leader sequence from substrate proteins and subsequently monomethylating the alpha-amino group of the newly exposed N-terminal phenylalanine.</text>
</comment>
<organism evidence="22 23">
    <name type="scientific">Magnetofaba australis IT-1</name>
    <dbReference type="NCBI Taxonomy" id="1434232"/>
    <lineage>
        <taxon>Bacteria</taxon>
        <taxon>Pseudomonadati</taxon>
        <taxon>Pseudomonadota</taxon>
        <taxon>Magnetococcia</taxon>
        <taxon>Magnetococcales</taxon>
        <taxon>Magnetococcaceae</taxon>
        <taxon>Magnetofaba</taxon>
    </lineage>
</organism>
<dbReference type="GO" id="GO:0032259">
    <property type="term" value="P:methylation"/>
    <property type="evidence" value="ECO:0007669"/>
    <property type="project" value="UniProtKB-KW"/>
</dbReference>
<dbReference type="EC" id="3.4.23.43" evidence="15 18"/>
<dbReference type="GO" id="GO:0004190">
    <property type="term" value="F:aspartic-type endopeptidase activity"/>
    <property type="evidence" value="ECO:0007669"/>
    <property type="project" value="UniProtKB-EC"/>
</dbReference>
<evidence type="ECO:0000256" key="16">
    <source>
        <dbReference type="ARBA" id="ARBA00071870"/>
    </source>
</evidence>
<keyword evidence="11 19" id="KW-1133">Transmembrane helix</keyword>
<proteinExistence type="inferred from homology"/>
<dbReference type="GO" id="GO:0005886">
    <property type="term" value="C:plasma membrane"/>
    <property type="evidence" value="ECO:0007669"/>
    <property type="project" value="UniProtKB-SubCell"/>
</dbReference>
<evidence type="ECO:0000259" key="21">
    <source>
        <dbReference type="Pfam" id="PF06750"/>
    </source>
</evidence>
<evidence type="ECO:0000256" key="7">
    <source>
        <dbReference type="ARBA" id="ARBA00022679"/>
    </source>
</evidence>
<keyword evidence="9 18" id="KW-0812">Transmembrane</keyword>
<evidence type="ECO:0000256" key="4">
    <source>
        <dbReference type="ARBA" id="ARBA00022519"/>
    </source>
</evidence>
<feature type="transmembrane region" description="Helical" evidence="19">
    <location>
        <begin position="233"/>
        <end position="253"/>
    </location>
</feature>
<name>A0A1Y2K2D4_9PROT</name>
<evidence type="ECO:0000256" key="1">
    <source>
        <dbReference type="ARBA" id="ARBA00004429"/>
    </source>
</evidence>
<feature type="transmembrane region" description="Helical" evidence="19">
    <location>
        <begin position="126"/>
        <end position="145"/>
    </location>
</feature>
<keyword evidence="7 18" id="KW-0808">Transferase</keyword>
<evidence type="ECO:0000256" key="6">
    <source>
        <dbReference type="ARBA" id="ARBA00022670"/>
    </source>
</evidence>
<evidence type="ECO:0000256" key="17">
    <source>
        <dbReference type="RuleBase" id="RU003793"/>
    </source>
</evidence>
<dbReference type="Gene3D" id="1.20.120.1220">
    <property type="match status" value="1"/>
</dbReference>
<keyword evidence="3" id="KW-1003">Cell membrane</keyword>
<dbReference type="PANTHER" id="PTHR30487">
    <property type="entry name" value="TYPE 4 PREPILIN-LIKE PROTEINS LEADER PEPTIDE-PROCESSING ENZYME"/>
    <property type="match status" value="1"/>
</dbReference>
<evidence type="ECO:0000256" key="3">
    <source>
        <dbReference type="ARBA" id="ARBA00022475"/>
    </source>
</evidence>
<evidence type="ECO:0000256" key="8">
    <source>
        <dbReference type="ARBA" id="ARBA00022691"/>
    </source>
</evidence>